<gene>
    <name evidence="1" type="ORF">N333_13165</name>
</gene>
<accession>A0A091SWE9</accession>
<proteinExistence type="predicted"/>
<evidence type="ECO:0000313" key="1">
    <source>
        <dbReference type="EMBL" id="KFQ47302.1"/>
    </source>
</evidence>
<dbReference type="Proteomes" id="UP000053840">
    <property type="component" value="Unassembled WGS sequence"/>
</dbReference>
<name>A0A091SWE9_NESNO</name>
<evidence type="ECO:0000313" key="2">
    <source>
        <dbReference type="Proteomes" id="UP000053840"/>
    </source>
</evidence>
<keyword evidence="2" id="KW-1185">Reference proteome</keyword>
<protein>
    <submittedName>
        <fullName evidence="1">Centrosomal protein KIAA1731</fullName>
    </submittedName>
</protein>
<dbReference type="AlphaFoldDB" id="A0A091SWE9"/>
<feature type="non-terminal residue" evidence="1">
    <location>
        <position position="117"/>
    </location>
</feature>
<sequence length="117" mass="12921">EQSEEVLFREHKWRSSKPPVAKVKLGLDLEPHELSVIPEVDTPKSCSISFAAKTDSVSGESSPCSTTGEFSYVKCYSHREGRRLPLSITNSDEQISSGSQRNGRLLQEVLLLNAESS</sequence>
<dbReference type="EMBL" id="KK936304">
    <property type="protein sequence ID" value="KFQ47302.1"/>
    <property type="molecule type" value="Genomic_DNA"/>
</dbReference>
<feature type="non-terminal residue" evidence="1">
    <location>
        <position position="1"/>
    </location>
</feature>
<reference evidence="1 2" key="1">
    <citation type="submission" date="2014-04" db="EMBL/GenBank/DDBJ databases">
        <title>Genome evolution of avian class.</title>
        <authorList>
            <person name="Zhang G."/>
            <person name="Li C."/>
        </authorList>
    </citation>
    <scope>NUCLEOTIDE SEQUENCE [LARGE SCALE GENOMIC DNA]</scope>
    <source>
        <strain evidence="1">BGI_N333</strain>
    </source>
</reference>
<organism evidence="1 2">
    <name type="scientific">Nestor notabilis</name>
    <name type="common">Kea</name>
    <dbReference type="NCBI Taxonomy" id="176057"/>
    <lineage>
        <taxon>Eukaryota</taxon>
        <taxon>Metazoa</taxon>
        <taxon>Chordata</taxon>
        <taxon>Craniata</taxon>
        <taxon>Vertebrata</taxon>
        <taxon>Euteleostomi</taxon>
        <taxon>Archelosauria</taxon>
        <taxon>Archosauria</taxon>
        <taxon>Dinosauria</taxon>
        <taxon>Saurischia</taxon>
        <taxon>Theropoda</taxon>
        <taxon>Coelurosauria</taxon>
        <taxon>Aves</taxon>
        <taxon>Neognathae</taxon>
        <taxon>Neoaves</taxon>
        <taxon>Telluraves</taxon>
        <taxon>Australaves</taxon>
        <taxon>Psittaciformes</taxon>
        <taxon>Psittacidae</taxon>
        <taxon>Nestor</taxon>
    </lineage>
</organism>